<accession>A0A1G8IIG3</accession>
<gene>
    <name evidence="2" type="ORF">SAMN05421505_13741</name>
</gene>
<reference evidence="2 3" key="1">
    <citation type="submission" date="2016-10" db="EMBL/GenBank/DDBJ databases">
        <authorList>
            <person name="de Groot N.N."/>
        </authorList>
    </citation>
    <scope>NUCLEOTIDE SEQUENCE [LARGE SCALE GENOMIC DNA]</scope>
    <source>
        <strain evidence="2 3">CPCC 201354</strain>
    </source>
</reference>
<protein>
    <submittedName>
        <fullName evidence="2">TIGR03086 family protein</fullName>
    </submittedName>
</protein>
<dbReference type="GO" id="GO:0046872">
    <property type="term" value="F:metal ion binding"/>
    <property type="evidence" value="ECO:0007669"/>
    <property type="project" value="InterPro"/>
</dbReference>
<sequence>MARAAAESARVAYGVRTEHLDGPTPCTEFDTRTLVNHWVLYTSHGLERRARRETLPQDLVERDFTADPAWADAYAKQVDRAVAAWADPAAWEGEIDLGWTAMPATAIAQMVVKEMVVHGWDVARATGQEIDIPDDLALMVLGVVEEHAEIYRQYGGFADPVPVPATAPPLARALAASGRDPHWIPSPPD</sequence>
<keyword evidence="3" id="KW-1185">Reference proteome</keyword>
<dbReference type="InterPro" id="IPR017517">
    <property type="entry name" value="Maleyloyr_isom"/>
</dbReference>
<organism evidence="2 3">
    <name type="scientific">Sinosporangium album</name>
    <dbReference type="NCBI Taxonomy" id="504805"/>
    <lineage>
        <taxon>Bacteria</taxon>
        <taxon>Bacillati</taxon>
        <taxon>Actinomycetota</taxon>
        <taxon>Actinomycetes</taxon>
        <taxon>Streptosporangiales</taxon>
        <taxon>Streptosporangiaceae</taxon>
        <taxon>Sinosporangium</taxon>
    </lineage>
</organism>
<dbReference type="InterPro" id="IPR017520">
    <property type="entry name" value="CHP03086"/>
</dbReference>
<dbReference type="Pfam" id="PF11716">
    <property type="entry name" value="MDMPI_N"/>
    <property type="match status" value="1"/>
</dbReference>
<feature type="domain" description="Mycothiol-dependent maleylpyruvate isomerase metal-binding" evidence="1">
    <location>
        <begin position="2"/>
        <end position="123"/>
    </location>
</feature>
<dbReference type="Proteomes" id="UP000198923">
    <property type="component" value="Unassembled WGS sequence"/>
</dbReference>
<dbReference type="NCBIfam" id="TIGR03086">
    <property type="entry name" value="TIGR03086 family metal-binding protein"/>
    <property type="match status" value="1"/>
</dbReference>
<dbReference type="InterPro" id="IPR024344">
    <property type="entry name" value="MDMPI_metal-binding"/>
</dbReference>
<name>A0A1G8IIG3_9ACTN</name>
<dbReference type="NCBIfam" id="TIGR03083">
    <property type="entry name" value="maleylpyruvate isomerase family mycothiol-dependent enzyme"/>
    <property type="match status" value="1"/>
</dbReference>
<dbReference type="SUPFAM" id="SSF109854">
    <property type="entry name" value="DinB/YfiT-like putative metalloenzymes"/>
    <property type="match status" value="1"/>
</dbReference>
<evidence type="ECO:0000313" key="3">
    <source>
        <dbReference type="Proteomes" id="UP000198923"/>
    </source>
</evidence>
<evidence type="ECO:0000259" key="1">
    <source>
        <dbReference type="Pfam" id="PF11716"/>
    </source>
</evidence>
<dbReference type="EMBL" id="FNCN01000037">
    <property type="protein sequence ID" value="SDI18694.1"/>
    <property type="molecule type" value="Genomic_DNA"/>
</dbReference>
<evidence type="ECO:0000313" key="2">
    <source>
        <dbReference type="EMBL" id="SDI18694.1"/>
    </source>
</evidence>
<proteinExistence type="predicted"/>
<dbReference type="AlphaFoldDB" id="A0A1G8IIG3"/>
<dbReference type="InterPro" id="IPR034660">
    <property type="entry name" value="DinB/YfiT-like"/>
</dbReference>
<dbReference type="STRING" id="504805.SAMN05421505_13741"/>